<dbReference type="EMBL" id="JAFBDZ010000001">
    <property type="protein sequence ID" value="MBM7585026.1"/>
    <property type="molecule type" value="Genomic_DNA"/>
</dbReference>
<accession>A0ABS2NBR5</accession>
<sequence length="104" mass="11705">MLNWKSLLFGAGVGFIGGYLVKDTVTSRTYISAEKVLNHVKKGFKREGTIDGSWIHMKAEDYQKHAIKTKIYRGGISRSQNGQLQQFEFIADAYTGSVLDVYLL</sequence>
<reference evidence="1 2" key="1">
    <citation type="submission" date="2021-01" db="EMBL/GenBank/DDBJ databases">
        <title>Genomic Encyclopedia of Type Strains, Phase IV (KMG-IV): sequencing the most valuable type-strain genomes for metagenomic binning, comparative biology and taxonomic classification.</title>
        <authorList>
            <person name="Goeker M."/>
        </authorList>
    </citation>
    <scope>NUCLEOTIDE SEQUENCE [LARGE SCALE GENOMIC DNA]</scope>
    <source>
        <strain evidence="1 2">DSM 24834</strain>
    </source>
</reference>
<keyword evidence="2" id="KW-1185">Reference proteome</keyword>
<organism evidence="1 2">
    <name type="scientific">Rossellomorea pakistanensis</name>
    <dbReference type="NCBI Taxonomy" id="992288"/>
    <lineage>
        <taxon>Bacteria</taxon>
        <taxon>Bacillati</taxon>
        <taxon>Bacillota</taxon>
        <taxon>Bacilli</taxon>
        <taxon>Bacillales</taxon>
        <taxon>Bacillaceae</taxon>
        <taxon>Rossellomorea</taxon>
    </lineage>
</organism>
<evidence type="ECO:0000313" key="2">
    <source>
        <dbReference type="Proteomes" id="UP001646157"/>
    </source>
</evidence>
<comment type="caution">
    <text evidence="1">The sequence shown here is derived from an EMBL/GenBank/DDBJ whole genome shotgun (WGS) entry which is preliminary data.</text>
</comment>
<dbReference type="Proteomes" id="UP001646157">
    <property type="component" value="Unassembled WGS sequence"/>
</dbReference>
<evidence type="ECO:0000313" key="1">
    <source>
        <dbReference type="EMBL" id="MBM7585026.1"/>
    </source>
</evidence>
<protein>
    <submittedName>
        <fullName evidence="1">Small secreted protein</fullName>
    </submittedName>
</protein>
<dbReference type="RefSeq" id="WP_338021723.1">
    <property type="nucleotide sequence ID" value="NZ_JAFBDZ010000001.1"/>
</dbReference>
<name>A0ABS2NBR5_9BACI</name>
<gene>
    <name evidence="1" type="ORF">JOC86_001563</name>
</gene>
<proteinExistence type="predicted"/>